<evidence type="ECO:0000256" key="1">
    <source>
        <dbReference type="SAM" id="Coils"/>
    </source>
</evidence>
<feature type="domain" description="F-box" evidence="2">
    <location>
        <begin position="46"/>
        <end position="102"/>
    </location>
</feature>
<dbReference type="AlphaFoldDB" id="A0A8H6S8Q4"/>
<feature type="coiled-coil region" evidence="1">
    <location>
        <begin position="11"/>
        <end position="38"/>
    </location>
</feature>
<gene>
    <name evidence="3" type="ORF">HMN09_01149000</name>
</gene>
<reference evidence="3" key="1">
    <citation type="submission" date="2020-05" db="EMBL/GenBank/DDBJ databases">
        <title>Mycena genomes resolve the evolution of fungal bioluminescence.</title>
        <authorList>
            <person name="Tsai I.J."/>
        </authorList>
    </citation>
    <scope>NUCLEOTIDE SEQUENCE</scope>
    <source>
        <strain evidence="3">110903Hualien_Pintung</strain>
    </source>
</reference>
<dbReference type="OrthoDB" id="2269034at2759"/>
<dbReference type="EMBL" id="JACAZE010000019">
    <property type="protein sequence ID" value="KAF7294206.1"/>
    <property type="molecule type" value="Genomic_DNA"/>
</dbReference>
<keyword evidence="4" id="KW-1185">Reference proteome</keyword>
<proteinExistence type="predicted"/>
<evidence type="ECO:0000313" key="3">
    <source>
        <dbReference type="EMBL" id="KAF7294206.1"/>
    </source>
</evidence>
<accession>A0A8H6S8Q4</accession>
<protein>
    <submittedName>
        <fullName evidence="3">F-box domain-containing protein</fullName>
    </submittedName>
</protein>
<dbReference type="Gene3D" id="1.20.1280.50">
    <property type="match status" value="1"/>
</dbReference>
<organism evidence="3 4">
    <name type="scientific">Mycena chlorophos</name>
    <name type="common">Agaric fungus</name>
    <name type="synonym">Agaricus chlorophos</name>
    <dbReference type="NCBI Taxonomy" id="658473"/>
    <lineage>
        <taxon>Eukaryota</taxon>
        <taxon>Fungi</taxon>
        <taxon>Dikarya</taxon>
        <taxon>Basidiomycota</taxon>
        <taxon>Agaricomycotina</taxon>
        <taxon>Agaricomycetes</taxon>
        <taxon>Agaricomycetidae</taxon>
        <taxon>Agaricales</taxon>
        <taxon>Marasmiineae</taxon>
        <taxon>Mycenaceae</taxon>
        <taxon>Mycena</taxon>
    </lineage>
</organism>
<sequence length="487" mass="55585">MSTAEHVQAQIKALSVEIEKQQAGLAEMQSRLHALQEQLNAISCPILSLPTEIAVEIFEYALDTFVLSTAGRRSPPLSLTETCRTWREIALTSPTLWSSFNISLYMSDRRRWPRLLHLAEMWFSRAGNLLLQISLRGEPGWTQMTDGAPFIPVLERFSPRISHLHLEMATQDLAMLDAHSFNWDRLVSFSFWLQPSDAEPVNSVLYDLFHAAPSLRRVRLASESMLPSSVDLPWSSVDHFSGGGFYKSRETLQILEQLPHTTSFKLVTSANEDNRASKPRPVEHINVRNFVVDERGVPHPETHILEFFTFPQLETLELLSEIDGGALRRFLSQSRPPLRRLFLTDGTVFNSLTADILDLVPSLVELELHSPSRRFYTGIIFTEYPKNMEFLPKLEKLSISCALRDEVTMDDLVTEVGKELRRRKRRLAELDVPVEWAFKSLKLHVDTPETMRYVYPERSLAIYRELRNGGVEVSISGGGWHGDDVVF</sequence>
<evidence type="ECO:0000259" key="2">
    <source>
        <dbReference type="Pfam" id="PF12937"/>
    </source>
</evidence>
<evidence type="ECO:0000313" key="4">
    <source>
        <dbReference type="Proteomes" id="UP000613580"/>
    </source>
</evidence>
<dbReference type="Proteomes" id="UP000613580">
    <property type="component" value="Unassembled WGS sequence"/>
</dbReference>
<dbReference type="Pfam" id="PF12937">
    <property type="entry name" value="F-box-like"/>
    <property type="match status" value="1"/>
</dbReference>
<name>A0A8H6S8Q4_MYCCL</name>
<keyword evidence="1" id="KW-0175">Coiled coil</keyword>
<comment type="caution">
    <text evidence="3">The sequence shown here is derived from an EMBL/GenBank/DDBJ whole genome shotgun (WGS) entry which is preliminary data.</text>
</comment>
<dbReference type="InterPro" id="IPR001810">
    <property type="entry name" value="F-box_dom"/>
</dbReference>